<proteinExistence type="predicted"/>
<reference evidence="7 8" key="1">
    <citation type="journal article" date="2023" name="IMA Fungus">
        <title>Comparative genomic study of the Penicillium genus elucidates a diverse pangenome and 15 lateral gene transfer events.</title>
        <authorList>
            <person name="Petersen C."/>
            <person name="Sorensen T."/>
            <person name="Nielsen M.R."/>
            <person name="Sondergaard T.E."/>
            <person name="Sorensen J.L."/>
            <person name="Fitzpatrick D.A."/>
            <person name="Frisvad J.C."/>
            <person name="Nielsen K.L."/>
        </authorList>
    </citation>
    <scope>NUCLEOTIDE SEQUENCE [LARGE SCALE GENOMIC DNA]</scope>
    <source>
        <strain evidence="7 8">IBT 35679</strain>
    </source>
</reference>
<dbReference type="Gene3D" id="3.30.40.10">
    <property type="entry name" value="Zinc/RING finger domain, C3HC4 (zinc finger)"/>
    <property type="match status" value="1"/>
</dbReference>
<sequence length="1185" mass="130887">MLKSPTPLRISFLGGVRRNWMADARPASTHHVPPSPPKTTTAPPVSERPEVAPMSPVTPGGMLQSALPPAVTAVTAVAVTAPKKPDPPTTALPFPVPSADSHPSPVISHPSTASPAISAAPPVAIPRAHPQPITPISVTNETGPRLPHQPGMSQVSQDALGITVAPSSSLTRTDARPGPMHEVHVHEANATPISNGPGPTPDQSTWKKWQAWVGQLGRKATSSRSSIAVARVQLLYEACAKRDLFYLVLHQIFCRVSLGDKVFLDLPVLSSEWCQRGIGRISELLEPNHKLSKEILVLFAQFPVTPEEMNAQVWYHQNIQEVANFLPLLATRFTSCTCQFYADVVHRRFPPLVHEMRREFNLNSPAFMSVIFASMGRQLYDAPNFEALNGLFHKNQDLDPNMNGLDKESHHQLIDAYRSIPMRDSPLQPASLPSPQVPATAPISQSPRPEVTRPYSRSQPSSASPRPTLLSHPRHQSAQPSNGTQGSPNIQDRQSPAMQSPAFQSPAVQSPAIQSPAVQSPAIQSPTIQSPAVESPAVQSPAVQSPAVPSPATQTPVIRSPASQHPANRPPPPPIVTRPSGHSTYQYPSQQRPQIRQSRPLMAQQEIAATLQANQACPIPHWQMGLPPRPGHVPGYTWQLAPNPQTQAQAQEFLRSYIPPSAYTSPSPLSAQQNVSSPGVTSDGQRRESEVPLQTYQAYLRNQPIASPHQVHSPISRSPQTYTPQNHTPQTQTRQSHTPQNHTPQNHTPQMHTPQMHTPQMHTPQMHTPRPPSPAPLLPPPGYRLPQTAPPNPMRLGLHQADLRDPIKKCIKKGPGGEMREAELYHYVSHFALEPSVVDPEGYNYVWNFSVSADDMTRHPRPVETSVKEGHRRILTYQSGCRTFRLRCVALPASQTAKTKTLWHTAPTTWPSVFYIHLNGREFTPRRKIHNGKDLPLDITLDLQQGENKLQVDLLLGPDECKNIRYYFGIEIMDVSRFDLVRSLVRALPADVVRQKIQKRLNKTTEDDDVAVVTNNLTVSLIDPFTAQVCHTPARSSYCDHQECFDLETFIKTRKSVSGPTPMNDNWRCPICNSDARPQLLLLDRFLEDVRMQLIQRNQLEGAQSIQIKPDGTWTVKATKDEAGPTKEKSRLPSAKRKADDLEIPSGNAASRVKHENTQSPGNQPPERMPSGSQPPERIVIEIDD</sequence>
<dbReference type="Proteomes" id="UP001220324">
    <property type="component" value="Unassembled WGS sequence"/>
</dbReference>
<evidence type="ECO:0000256" key="3">
    <source>
        <dbReference type="ARBA" id="ARBA00022833"/>
    </source>
</evidence>
<feature type="region of interest" description="Disordered" evidence="5">
    <location>
        <begin position="1116"/>
        <end position="1185"/>
    </location>
</feature>
<feature type="region of interest" description="Disordered" evidence="5">
    <location>
        <begin position="659"/>
        <end position="691"/>
    </location>
</feature>
<feature type="domain" description="SP-RING-type" evidence="6">
    <location>
        <begin position="1006"/>
        <end position="1101"/>
    </location>
</feature>
<evidence type="ECO:0000256" key="2">
    <source>
        <dbReference type="ARBA" id="ARBA00022771"/>
    </source>
</evidence>
<comment type="caution">
    <text evidence="7">The sequence shown here is derived from an EMBL/GenBank/DDBJ whole genome shotgun (WGS) entry which is preliminary data.</text>
</comment>
<name>A0AAD6D279_9EURO</name>
<evidence type="ECO:0000313" key="7">
    <source>
        <dbReference type="EMBL" id="KAJ5552331.1"/>
    </source>
</evidence>
<feature type="compositionally biased region" description="Low complexity" evidence="5">
    <location>
        <begin position="426"/>
        <end position="439"/>
    </location>
</feature>
<dbReference type="PANTHER" id="PTHR10782">
    <property type="entry name" value="ZINC FINGER MIZ DOMAIN-CONTAINING PROTEIN"/>
    <property type="match status" value="1"/>
</dbReference>
<feature type="compositionally biased region" description="Low complexity" evidence="5">
    <location>
        <begin position="585"/>
        <end position="600"/>
    </location>
</feature>
<dbReference type="AlphaFoldDB" id="A0AAD6D279"/>
<keyword evidence="2 4" id="KW-0863">Zinc-finger</keyword>
<evidence type="ECO:0000259" key="6">
    <source>
        <dbReference type="PROSITE" id="PS51044"/>
    </source>
</evidence>
<dbReference type="InterPro" id="IPR004181">
    <property type="entry name" value="Znf_MIZ"/>
</dbReference>
<feature type="compositionally biased region" description="Polar residues" evidence="5">
    <location>
        <begin position="662"/>
        <end position="683"/>
    </location>
</feature>
<evidence type="ECO:0000256" key="1">
    <source>
        <dbReference type="ARBA" id="ARBA00022723"/>
    </source>
</evidence>
<keyword evidence="1" id="KW-0479">Metal-binding</keyword>
<dbReference type="InterPro" id="IPR013083">
    <property type="entry name" value="Znf_RING/FYVE/PHD"/>
</dbReference>
<dbReference type="Pfam" id="PF02891">
    <property type="entry name" value="zf-MIZ"/>
    <property type="match status" value="1"/>
</dbReference>
<dbReference type="PROSITE" id="PS51044">
    <property type="entry name" value="ZF_SP_RING"/>
    <property type="match status" value="1"/>
</dbReference>
<dbReference type="GO" id="GO:0008270">
    <property type="term" value="F:zinc ion binding"/>
    <property type="evidence" value="ECO:0007669"/>
    <property type="project" value="UniProtKB-KW"/>
</dbReference>
<feature type="region of interest" description="Disordered" evidence="5">
    <location>
        <begin position="706"/>
        <end position="781"/>
    </location>
</feature>
<dbReference type="EMBL" id="JAQIZZ010000002">
    <property type="protein sequence ID" value="KAJ5552331.1"/>
    <property type="molecule type" value="Genomic_DNA"/>
</dbReference>
<evidence type="ECO:0000256" key="5">
    <source>
        <dbReference type="SAM" id="MobiDB-lite"/>
    </source>
</evidence>
<evidence type="ECO:0000256" key="4">
    <source>
        <dbReference type="PROSITE-ProRule" id="PRU00452"/>
    </source>
</evidence>
<organism evidence="7 8">
    <name type="scientific">Penicillium frequentans</name>
    <dbReference type="NCBI Taxonomy" id="3151616"/>
    <lineage>
        <taxon>Eukaryota</taxon>
        <taxon>Fungi</taxon>
        <taxon>Dikarya</taxon>
        <taxon>Ascomycota</taxon>
        <taxon>Pezizomycotina</taxon>
        <taxon>Eurotiomycetes</taxon>
        <taxon>Eurotiomycetidae</taxon>
        <taxon>Eurotiales</taxon>
        <taxon>Aspergillaceae</taxon>
        <taxon>Penicillium</taxon>
    </lineage>
</organism>
<dbReference type="GO" id="GO:0000785">
    <property type="term" value="C:chromatin"/>
    <property type="evidence" value="ECO:0007669"/>
    <property type="project" value="TreeGrafter"/>
</dbReference>
<feature type="region of interest" description="Disordered" evidence="5">
    <location>
        <begin position="423"/>
        <end position="601"/>
    </location>
</feature>
<dbReference type="PANTHER" id="PTHR10782:SF4">
    <property type="entry name" value="TONALLI, ISOFORM E"/>
    <property type="match status" value="1"/>
</dbReference>
<evidence type="ECO:0000313" key="8">
    <source>
        <dbReference type="Proteomes" id="UP001220324"/>
    </source>
</evidence>
<feature type="region of interest" description="Disordered" evidence="5">
    <location>
        <begin position="26"/>
        <end position="64"/>
    </location>
</feature>
<keyword evidence="8" id="KW-1185">Reference proteome</keyword>
<protein>
    <submittedName>
        <fullName evidence="7">Zinc finger MIZ-type</fullName>
    </submittedName>
</protein>
<feature type="compositionally biased region" description="Polar residues" evidence="5">
    <location>
        <begin position="713"/>
        <end position="766"/>
    </location>
</feature>
<feature type="compositionally biased region" description="Polar residues" evidence="5">
    <location>
        <begin position="553"/>
        <end position="566"/>
    </location>
</feature>
<accession>A0AAD6D279</accession>
<dbReference type="GO" id="GO:0016925">
    <property type="term" value="P:protein sumoylation"/>
    <property type="evidence" value="ECO:0007669"/>
    <property type="project" value="TreeGrafter"/>
</dbReference>
<feature type="compositionally biased region" description="Low complexity" evidence="5">
    <location>
        <begin position="535"/>
        <end position="552"/>
    </location>
</feature>
<keyword evidence="3" id="KW-0862">Zinc</keyword>
<feature type="compositionally biased region" description="Low complexity" evidence="5">
    <location>
        <begin position="453"/>
        <end position="467"/>
    </location>
</feature>
<feature type="compositionally biased region" description="Pro residues" evidence="5">
    <location>
        <begin position="769"/>
        <end position="781"/>
    </location>
</feature>
<gene>
    <name evidence="7" type="ORF">N7494_001709</name>
</gene>
<feature type="compositionally biased region" description="Polar residues" evidence="5">
    <location>
        <begin position="476"/>
        <end position="532"/>
    </location>
</feature>
<feature type="compositionally biased region" description="Basic and acidic residues" evidence="5">
    <location>
        <begin position="1118"/>
        <end position="1141"/>
    </location>
</feature>
<dbReference type="GO" id="GO:0061665">
    <property type="term" value="F:SUMO ligase activity"/>
    <property type="evidence" value="ECO:0007669"/>
    <property type="project" value="TreeGrafter"/>
</dbReference>